<evidence type="ECO:0000256" key="1">
    <source>
        <dbReference type="SAM" id="MobiDB-lite"/>
    </source>
</evidence>
<dbReference type="STRING" id="69004.A0A182Q1G2"/>
<sequence>MELKSRAGSPATITSGVIVQSALVPSVSQPEPTGADSAASSSLLAGAGASSASPLASAVGPVGGHLSERPQVDVSGGASSAKVHGKGSPSIVTPVKSASVSSAGGSATSCIPSPILSPPGKIFGRNNNGIIGKVRYETVRFVREDSSHNRTTILRCV</sequence>
<proteinExistence type="predicted"/>
<dbReference type="AlphaFoldDB" id="A0A182Q1G2"/>
<feature type="region of interest" description="Disordered" evidence="1">
    <location>
        <begin position="52"/>
        <end position="96"/>
    </location>
</feature>
<reference evidence="3" key="1">
    <citation type="submission" date="2014-01" db="EMBL/GenBank/DDBJ databases">
        <title>The Genome Sequence of Anopheles farauti FAR1 (V2).</title>
        <authorList>
            <consortium name="The Broad Institute Genomics Platform"/>
            <person name="Neafsey D.E."/>
            <person name="Besansky N."/>
            <person name="Howell P."/>
            <person name="Walton C."/>
            <person name="Young S.K."/>
            <person name="Zeng Q."/>
            <person name="Gargeya S."/>
            <person name="Fitzgerald M."/>
            <person name="Haas B."/>
            <person name="Abouelleil A."/>
            <person name="Allen A.W."/>
            <person name="Alvarado L."/>
            <person name="Arachchi H.M."/>
            <person name="Berlin A.M."/>
            <person name="Chapman S.B."/>
            <person name="Gainer-Dewar J."/>
            <person name="Goldberg J."/>
            <person name="Griggs A."/>
            <person name="Gujja S."/>
            <person name="Hansen M."/>
            <person name="Howarth C."/>
            <person name="Imamovic A."/>
            <person name="Ireland A."/>
            <person name="Larimer J."/>
            <person name="McCowan C."/>
            <person name="Murphy C."/>
            <person name="Pearson M."/>
            <person name="Poon T.W."/>
            <person name="Priest M."/>
            <person name="Roberts A."/>
            <person name="Saif S."/>
            <person name="Shea T."/>
            <person name="Sisk P."/>
            <person name="Sykes S."/>
            <person name="Wortman J."/>
            <person name="Nusbaum C."/>
            <person name="Birren B."/>
        </authorList>
    </citation>
    <scope>NUCLEOTIDE SEQUENCE [LARGE SCALE GENOMIC DNA]</scope>
    <source>
        <strain evidence="3">FAR1</strain>
    </source>
</reference>
<dbReference type="VEuPathDB" id="VectorBase:AFAF001202"/>
<dbReference type="Proteomes" id="UP000075886">
    <property type="component" value="Unassembled WGS sequence"/>
</dbReference>
<protein>
    <submittedName>
        <fullName evidence="2">Uncharacterized protein</fullName>
    </submittedName>
</protein>
<dbReference type="EMBL" id="AXCN02000328">
    <property type="status" value="NOT_ANNOTATED_CDS"/>
    <property type="molecule type" value="Genomic_DNA"/>
</dbReference>
<dbReference type="EnsemblMetazoa" id="AFAF001202-RA">
    <property type="protein sequence ID" value="AFAF001202-PA"/>
    <property type="gene ID" value="AFAF001202"/>
</dbReference>
<keyword evidence="3" id="KW-1185">Reference proteome</keyword>
<evidence type="ECO:0000313" key="3">
    <source>
        <dbReference type="Proteomes" id="UP000075886"/>
    </source>
</evidence>
<evidence type="ECO:0000313" key="2">
    <source>
        <dbReference type="EnsemblMetazoa" id="AFAF001202-PA"/>
    </source>
</evidence>
<accession>A0A182Q1G2</accession>
<reference evidence="2" key="2">
    <citation type="submission" date="2020-05" db="UniProtKB">
        <authorList>
            <consortium name="EnsemblMetazoa"/>
        </authorList>
    </citation>
    <scope>IDENTIFICATION</scope>
    <source>
        <strain evidence="2">FAR1</strain>
    </source>
</reference>
<organism evidence="2 3">
    <name type="scientific">Anopheles farauti</name>
    <dbReference type="NCBI Taxonomy" id="69004"/>
    <lineage>
        <taxon>Eukaryota</taxon>
        <taxon>Metazoa</taxon>
        <taxon>Ecdysozoa</taxon>
        <taxon>Arthropoda</taxon>
        <taxon>Hexapoda</taxon>
        <taxon>Insecta</taxon>
        <taxon>Pterygota</taxon>
        <taxon>Neoptera</taxon>
        <taxon>Endopterygota</taxon>
        <taxon>Diptera</taxon>
        <taxon>Nematocera</taxon>
        <taxon>Culicoidea</taxon>
        <taxon>Culicidae</taxon>
        <taxon>Anophelinae</taxon>
        <taxon>Anopheles</taxon>
    </lineage>
</organism>
<name>A0A182Q1G2_9DIPT</name>